<feature type="domain" description="Mmc1 C-terminal" evidence="2">
    <location>
        <begin position="408"/>
        <end position="594"/>
    </location>
</feature>
<accession>A0A0C3SF74</accession>
<dbReference type="Pfam" id="PF23868">
    <property type="entry name" value="Mmc1_C"/>
    <property type="match status" value="1"/>
</dbReference>
<sequence>MPACRPLRVGPSLAAAAPAHSVRIPRCAPRWLANSYGRRSRRHASTAAALAPKPPVKDLETSFHTPVRTVLHRTAAFAPRVLPGRGSSAAPNTAVFWEEVLGETYGRLNSNAAETPARLVVYGCDEYSGARDLVTALLEEPFAPVTRRDAIRQRWAGVDQDTEMTIVYGYSPSEKPTSLRTPSNWLQQFPVPVEIRELPVVKSRDAASSAAYKSLFSSDIPIIVCNPATTPLATIRSELSLALHHRNAILVIVSSPESAPEFSDYVAKQFPQLLSVVFVDPARALRATRTLSAEPGSSVAVQRYQDNFSTSGISKLTSLLTEKLAVTSSGGVHALYALTAREQIKACLASCQTILKGASREMDEVHCAKYSLQDQVTELEARVGAEVLGVESAGEVKKALSIARQQVKLVMDGLTWWSCVWRVDDVGDTVKTAVDSAWCRELESRLIFHGGRLAVSQEAFAEKTWALLSSYKAPSSFHSPVLENELSQLQMTPSYPITSHALTSPIHARRAQLLYPTNTLHSSAQRMTIGMGSSVLAGFSYAWAGWAEKLGVLTGALAPGLELEAAVGTGMFISTFGVWWMVGRWEKAKRRWWRDWDRIGEGLERDLQATVQRVVREKVVVVPLRACDGLDRLAVARREEVETLKEESSILEDEAHNLDSKSTS</sequence>
<evidence type="ECO:0000313" key="4">
    <source>
        <dbReference type="Proteomes" id="UP000053257"/>
    </source>
</evidence>
<proteinExistence type="predicted"/>
<keyword evidence="4" id="KW-1185">Reference proteome</keyword>
<dbReference type="PANTHER" id="PTHR38644:SF1">
    <property type="entry name" value="EXPRESSED PROTEIN"/>
    <property type="match status" value="1"/>
</dbReference>
<dbReference type="InterPro" id="IPR056196">
    <property type="entry name" value="Mmc1_C"/>
</dbReference>
<dbReference type="AlphaFoldDB" id="A0A0C3SF74"/>
<feature type="coiled-coil region" evidence="1">
    <location>
        <begin position="634"/>
        <end position="661"/>
    </location>
</feature>
<dbReference type="Proteomes" id="UP000053257">
    <property type="component" value="Unassembled WGS sequence"/>
</dbReference>
<dbReference type="PANTHER" id="PTHR38644">
    <property type="entry name" value="EXPRESSED PROTEIN"/>
    <property type="match status" value="1"/>
</dbReference>
<dbReference type="EMBL" id="KN840445">
    <property type="protein sequence ID" value="KIP11590.1"/>
    <property type="molecule type" value="Genomic_DNA"/>
</dbReference>
<gene>
    <name evidence="3" type="ORF">PHLGIDRAFT_124734</name>
</gene>
<keyword evidence="1" id="KW-0175">Coiled coil</keyword>
<evidence type="ECO:0000256" key="1">
    <source>
        <dbReference type="SAM" id="Coils"/>
    </source>
</evidence>
<protein>
    <recommendedName>
        <fullName evidence="2">Mmc1 C-terminal domain-containing protein</fullName>
    </recommendedName>
</protein>
<evidence type="ECO:0000313" key="3">
    <source>
        <dbReference type="EMBL" id="KIP11590.1"/>
    </source>
</evidence>
<dbReference type="STRING" id="745531.A0A0C3SF74"/>
<dbReference type="HOGENOM" id="CLU_019469_0_0_1"/>
<evidence type="ECO:0000259" key="2">
    <source>
        <dbReference type="Pfam" id="PF23868"/>
    </source>
</evidence>
<name>A0A0C3SF74_PHLG1</name>
<reference evidence="3 4" key="1">
    <citation type="journal article" date="2014" name="PLoS Genet.">
        <title>Analysis of the Phlebiopsis gigantea genome, transcriptome and secretome provides insight into its pioneer colonization strategies of wood.</title>
        <authorList>
            <person name="Hori C."/>
            <person name="Ishida T."/>
            <person name="Igarashi K."/>
            <person name="Samejima M."/>
            <person name="Suzuki H."/>
            <person name="Master E."/>
            <person name="Ferreira P."/>
            <person name="Ruiz-Duenas F.J."/>
            <person name="Held B."/>
            <person name="Canessa P."/>
            <person name="Larrondo L.F."/>
            <person name="Schmoll M."/>
            <person name="Druzhinina I.S."/>
            <person name="Kubicek C.P."/>
            <person name="Gaskell J.A."/>
            <person name="Kersten P."/>
            <person name="St John F."/>
            <person name="Glasner J."/>
            <person name="Sabat G."/>
            <person name="Splinter BonDurant S."/>
            <person name="Syed K."/>
            <person name="Yadav J."/>
            <person name="Mgbeahuruike A.C."/>
            <person name="Kovalchuk A."/>
            <person name="Asiegbu F.O."/>
            <person name="Lackner G."/>
            <person name="Hoffmeister D."/>
            <person name="Rencoret J."/>
            <person name="Gutierrez A."/>
            <person name="Sun H."/>
            <person name="Lindquist E."/>
            <person name="Barry K."/>
            <person name="Riley R."/>
            <person name="Grigoriev I.V."/>
            <person name="Henrissat B."/>
            <person name="Kues U."/>
            <person name="Berka R.M."/>
            <person name="Martinez A.T."/>
            <person name="Covert S.F."/>
            <person name="Blanchette R.A."/>
            <person name="Cullen D."/>
        </authorList>
    </citation>
    <scope>NUCLEOTIDE SEQUENCE [LARGE SCALE GENOMIC DNA]</scope>
    <source>
        <strain evidence="3 4">11061_1 CR5-6</strain>
    </source>
</reference>
<dbReference type="OrthoDB" id="5319015at2759"/>
<organism evidence="3 4">
    <name type="scientific">Phlebiopsis gigantea (strain 11061_1 CR5-6)</name>
    <name type="common">White-rot fungus</name>
    <name type="synonym">Peniophora gigantea</name>
    <dbReference type="NCBI Taxonomy" id="745531"/>
    <lineage>
        <taxon>Eukaryota</taxon>
        <taxon>Fungi</taxon>
        <taxon>Dikarya</taxon>
        <taxon>Basidiomycota</taxon>
        <taxon>Agaricomycotina</taxon>
        <taxon>Agaricomycetes</taxon>
        <taxon>Polyporales</taxon>
        <taxon>Phanerochaetaceae</taxon>
        <taxon>Phlebiopsis</taxon>
    </lineage>
</organism>